<proteinExistence type="predicted"/>
<evidence type="ECO:0000313" key="2">
    <source>
        <dbReference type="Proteomes" id="UP000277580"/>
    </source>
</evidence>
<reference evidence="1 2" key="1">
    <citation type="journal article" date="2018" name="Nat. Ecol. Evol.">
        <title>Pezizomycetes genomes reveal the molecular basis of ectomycorrhizal truffle lifestyle.</title>
        <authorList>
            <person name="Murat C."/>
            <person name="Payen T."/>
            <person name="Noel B."/>
            <person name="Kuo A."/>
            <person name="Morin E."/>
            <person name="Chen J."/>
            <person name="Kohler A."/>
            <person name="Krizsan K."/>
            <person name="Balestrini R."/>
            <person name="Da Silva C."/>
            <person name="Montanini B."/>
            <person name="Hainaut M."/>
            <person name="Levati E."/>
            <person name="Barry K.W."/>
            <person name="Belfiori B."/>
            <person name="Cichocki N."/>
            <person name="Clum A."/>
            <person name="Dockter R.B."/>
            <person name="Fauchery L."/>
            <person name="Guy J."/>
            <person name="Iotti M."/>
            <person name="Le Tacon F."/>
            <person name="Lindquist E.A."/>
            <person name="Lipzen A."/>
            <person name="Malagnac F."/>
            <person name="Mello A."/>
            <person name="Molinier V."/>
            <person name="Miyauchi S."/>
            <person name="Poulain J."/>
            <person name="Riccioni C."/>
            <person name="Rubini A."/>
            <person name="Sitrit Y."/>
            <person name="Splivallo R."/>
            <person name="Traeger S."/>
            <person name="Wang M."/>
            <person name="Zifcakova L."/>
            <person name="Wipf D."/>
            <person name="Zambonelli A."/>
            <person name="Paolocci F."/>
            <person name="Nowrousian M."/>
            <person name="Ottonello S."/>
            <person name="Baldrian P."/>
            <person name="Spatafora J.W."/>
            <person name="Henrissat B."/>
            <person name="Nagy L.G."/>
            <person name="Aury J.M."/>
            <person name="Wincker P."/>
            <person name="Grigoriev I.V."/>
            <person name="Bonfante P."/>
            <person name="Martin F.M."/>
        </authorList>
    </citation>
    <scope>NUCLEOTIDE SEQUENCE [LARGE SCALE GENOMIC DNA]</scope>
    <source>
        <strain evidence="1 2">CCBAS932</strain>
    </source>
</reference>
<dbReference type="OrthoDB" id="5360933at2759"/>
<dbReference type="AlphaFoldDB" id="A0A3N4KED0"/>
<name>A0A3N4KED0_9PEZI</name>
<organism evidence="1 2">
    <name type="scientific">Morchella conica CCBAS932</name>
    <dbReference type="NCBI Taxonomy" id="1392247"/>
    <lineage>
        <taxon>Eukaryota</taxon>
        <taxon>Fungi</taxon>
        <taxon>Dikarya</taxon>
        <taxon>Ascomycota</taxon>
        <taxon>Pezizomycotina</taxon>
        <taxon>Pezizomycetes</taxon>
        <taxon>Pezizales</taxon>
        <taxon>Morchellaceae</taxon>
        <taxon>Morchella</taxon>
    </lineage>
</organism>
<keyword evidence="2" id="KW-1185">Reference proteome</keyword>
<accession>A0A3N4KED0</accession>
<evidence type="ECO:0000313" key="1">
    <source>
        <dbReference type="EMBL" id="RPB08850.1"/>
    </source>
</evidence>
<protein>
    <submittedName>
        <fullName evidence="1">Uncharacterized protein</fullName>
    </submittedName>
</protein>
<dbReference type="EMBL" id="ML119158">
    <property type="protein sequence ID" value="RPB08850.1"/>
    <property type="molecule type" value="Genomic_DNA"/>
</dbReference>
<dbReference type="InParanoid" id="A0A3N4KED0"/>
<sequence>MSGQIHCEFHHAGLPKGSSKTAIHLLGKNTPTQCFDQITTASGLSHVFSAPPSSPIRGDLVYRTSYHAEEGLIVLVYIPRADGEGRLDVRSSEDSKFPYGYKISFTCPVSELLEIESLALEYVTSASKPSEIKNSANTERDTNLAFRKIHNLVENACRVKIRCRQRRTVATPENLNSPIFRTPVTPKFNVYPASLEGFHEVSPTQEPIPINWGVRSLVGQTMVRKPHSQSSFQEILGESRAETGLTAVTPQAVTPRTTTIFPEIKVVPRKRKLPTSFSTATGDRKRPCVNLSIYVEDLHNPAGDPIHDDDDILDQEQEGTDSAISKNVILGDGNDVLLKTGPSWQDLRRLPCGRVCFDPAFYGC</sequence>
<gene>
    <name evidence="1" type="ORF">P167DRAFT_577901</name>
</gene>
<dbReference type="Proteomes" id="UP000277580">
    <property type="component" value="Unassembled WGS sequence"/>
</dbReference>